<evidence type="ECO:0000256" key="2">
    <source>
        <dbReference type="ARBA" id="ARBA00007092"/>
    </source>
</evidence>
<dbReference type="Proteomes" id="UP000193067">
    <property type="component" value="Unassembled WGS sequence"/>
</dbReference>
<keyword evidence="4" id="KW-0378">Hydrolase</keyword>
<keyword evidence="3" id="KW-0479">Metal-binding</keyword>
<proteinExistence type="inferred from homology"/>
<comment type="cofactor">
    <cofactor evidence="1">
        <name>Mg(2+)</name>
        <dbReference type="ChEBI" id="CHEBI:18420"/>
    </cofactor>
</comment>
<dbReference type="InterPro" id="IPR036691">
    <property type="entry name" value="Endo/exonu/phosph_ase_sf"/>
</dbReference>
<accession>A0A1Y2IDL5</accession>
<sequence>MRDGKIAVLAIQETHLSSQRLDEVERLFGGSVTICSSPDPENDGGARGVAIVLNKRLTKEMNYEWREVVPERAMLMRLTWSARRTLSILNVYAPNAPREGEAFWRALKEADMGTVDIAMGDWNITYDRLDRLPSGHDDLESGRALTSMLSDMNLVDGWRKENPDSRMFTYMQASTGSQSRIDRIYARRALLSDAIDWEVRESGIPTDHRLISVRIANYQAPFIGKGRWAMPEQMLNDEGVTKAMREEANAFLTKLSNLGTRTPSNNVQTAFQEFKNRLIVCVRNRMKTKLPKAKRNIK</sequence>
<dbReference type="STRING" id="1353009.A0A1Y2IDL5"/>
<dbReference type="EMBL" id="KZ084137">
    <property type="protein sequence ID" value="OSC98480.1"/>
    <property type="molecule type" value="Genomic_DNA"/>
</dbReference>
<keyword evidence="5" id="KW-0460">Magnesium</keyword>
<dbReference type="GO" id="GO:0006284">
    <property type="term" value="P:base-excision repair"/>
    <property type="evidence" value="ECO:0007669"/>
    <property type="project" value="TreeGrafter"/>
</dbReference>
<evidence type="ECO:0000259" key="6">
    <source>
        <dbReference type="Pfam" id="PF03372"/>
    </source>
</evidence>
<evidence type="ECO:0000256" key="5">
    <source>
        <dbReference type="ARBA" id="ARBA00022842"/>
    </source>
</evidence>
<dbReference type="OrthoDB" id="2799478at2759"/>
<keyword evidence="8" id="KW-1185">Reference proteome</keyword>
<evidence type="ECO:0000256" key="1">
    <source>
        <dbReference type="ARBA" id="ARBA00001946"/>
    </source>
</evidence>
<dbReference type="GO" id="GO:0003906">
    <property type="term" value="F:DNA-(apurinic or apyrimidinic site) endonuclease activity"/>
    <property type="evidence" value="ECO:0007669"/>
    <property type="project" value="TreeGrafter"/>
</dbReference>
<evidence type="ECO:0000256" key="4">
    <source>
        <dbReference type="ARBA" id="ARBA00022801"/>
    </source>
</evidence>
<dbReference type="PANTHER" id="PTHR22748:SF26">
    <property type="entry name" value="ENDONUCLEASE_EXONUCLEASE_PHOSPHATASE DOMAIN-CONTAINING PROTEIN"/>
    <property type="match status" value="1"/>
</dbReference>
<dbReference type="GO" id="GO:0005634">
    <property type="term" value="C:nucleus"/>
    <property type="evidence" value="ECO:0007669"/>
    <property type="project" value="TreeGrafter"/>
</dbReference>
<evidence type="ECO:0000256" key="3">
    <source>
        <dbReference type="ARBA" id="ARBA00022723"/>
    </source>
</evidence>
<name>A0A1Y2IDL5_TRAC3</name>
<evidence type="ECO:0000313" key="7">
    <source>
        <dbReference type="EMBL" id="OSC98480.1"/>
    </source>
</evidence>
<comment type="similarity">
    <text evidence="2">Belongs to the DNA repair enzymes AP/ExoA family.</text>
</comment>
<reference evidence="7 8" key="1">
    <citation type="journal article" date="2015" name="Biotechnol. Biofuels">
        <title>Enhanced degradation of softwood versus hardwood by the white-rot fungus Pycnoporus coccineus.</title>
        <authorList>
            <person name="Couturier M."/>
            <person name="Navarro D."/>
            <person name="Chevret D."/>
            <person name="Henrissat B."/>
            <person name="Piumi F."/>
            <person name="Ruiz-Duenas F.J."/>
            <person name="Martinez A.T."/>
            <person name="Grigoriev I.V."/>
            <person name="Riley R."/>
            <person name="Lipzen A."/>
            <person name="Berrin J.G."/>
            <person name="Master E.R."/>
            <person name="Rosso M.N."/>
        </authorList>
    </citation>
    <scope>NUCLEOTIDE SEQUENCE [LARGE SCALE GENOMIC DNA]</scope>
    <source>
        <strain evidence="7 8">BRFM310</strain>
    </source>
</reference>
<dbReference type="SUPFAM" id="SSF56219">
    <property type="entry name" value="DNase I-like"/>
    <property type="match status" value="1"/>
</dbReference>
<dbReference type="Pfam" id="PF03372">
    <property type="entry name" value="Exo_endo_phos"/>
    <property type="match status" value="1"/>
</dbReference>
<dbReference type="GO" id="GO:0008311">
    <property type="term" value="F:double-stranded DNA 3'-5' DNA exonuclease activity"/>
    <property type="evidence" value="ECO:0007669"/>
    <property type="project" value="TreeGrafter"/>
</dbReference>
<dbReference type="InterPro" id="IPR005135">
    <property type="entry name" value="Endo/exonuclease/phosphatase"/>
</dbReference>
<protein>
    <submittedName>
        <fullName evidence="7">DNase I-like protein</fullName>
    </submittedName>
</protein>
<dbReference type="GO" id="GO:0008081">
    <property type="term" value="F:phosphoric diester hydrolase activity"/>
    <property type="evidence" value="ECO:0007669"/>
    <property type="project" value="TreeGrafter"/>
</dbReference>
<feature type="domain" description="Endonuclease/exonuclease/phosphatase" evidence="6">
    <location>
        <begin position="8"/>
        <end position="208"/>
    </location>
</feature>
<dbReference type="Gene3D" id="3.60.10.10">
    <property type="entry name" value="Endonuclease/exonuclease/phosphatase"/>
    <property type="match status" value="1"/>
</dbReference>
<evidence type="ECO:0000313" key="8">
    <source>
        <dbReference type="Proteomes" id="UP000193067"/>
    </source>
</evidence>
<dbReference type="InterPro" id="IPR004808">
    <property type="entry name" value="AP_endonuc_1"/>
</dbReference>
<organism evidence="7 8">
    <name type="scientific">Trametes coccinea (strain BRFM310)</name>
    <name type="common">Pycnoporus coccineus</name>
    <dbReference type="NCBI Taxonomy" id="1353009"/>
    <lineage>
        <taxon>Eukaryota</taxon>
        <taxon>Fungi</taxon>
        <taxon>Dikarya</taxon>
        <taxon>Basidiomycota</taxon>
        <taxon>Agaricomycotina</taxon>
        <taxon>Agaricomycetes</taxon>
        <taxon>Polyporales</taxon>
        <taxon>Polyporaceae</taxon>
        <taxon>Trametes</taxon>
    </lineage>
</organism>
<gene>
    <name evidence="7" type="ORF">PYCCODRAFT_1447378</name>
</gene>
<dbReference type="AlphaFoldDB" id="A0A1Y2IDL5"/>
<dbReference type="CDD" id="cd09076">
    <property type="entry name" value="L1-EN"/>
    <property type="match status" value="1"/>
</dbReference>
<dbReference type="GO" id="GO:0046872">
    <property type="term" value="F:metal ion binding"/>
    <property type="evidence" value="ECO:0007669"/>
    <property type="project" value="UniProtKB-KW"/>
</dbReference>
<dbReference type="PANTHER" id="PTHR22748">
    <property type="entry name" value="AP ENDONUCLEASE"/>
    <property type="match status" value="1"/>
</dbReference>